<dbReference type="STRING" id="61647.LG71_03375"/>
<evidence type="ECO:0000313" key="2">
    <source>
        <dbReference type="EMBL" id="KMK11981.1"/>
    </source>
</evidence>
<dbReference type="Gene3D" id="3.40.140.10">
    <property type="entry name" value="Cytidine Deaminase, domain 2"/>
    <property type="match status" value="1"/>
</dbReference>
<dbReference type="PROSITE" id="PS50249">
    <property type="entry name" value="MPN"/>
    <property type="match status" value="1"/>
</dbReference>
<dbReference type="HAMAP" id="MF_00018">
    <property type="entry name" value="UPF0758_YicR"/>
    <property type="match status" value="1"/>
</dbReference>
<dbReference type="PANTHER" id="PTHR30471:SF3">
    <property type="entry name" value="UPF0758 PROTEIN YEES-RELATED"/>
    <property type="match status" value="1"/>
</dbReference>
<dbReference type="PROSITE" id="PS01302">
    <property type="entry name" value="UPF0758"/>
    <property type="match status" value="1"/>
</dbReference>
<reference evidence="2 3" key="1">
    <citation type="submission" date="2015-05" db="EMBL/GenBank/DDBJ databases">
        <title>Genome sequences of Pluralibacter gergoviae.</title>
        <authorList>
            <person name="Greninger A.L."/>
            <person name="Miller S."/>
        </authorList>
    </citation>
    <scope>NUCLEOTIDE SEQUENCE [LARGE SCALE GENOMIC DNA]</scope>
    <source>
        <strain evidence="2 3">JS81F13</strain>
    </source>
</reference>
<dbReference type="RefSeq" id="WP_045290386.1">
    <property type="nucleotide sequence ID" value="NZ_JZYL01000037.1"/>
</dbReference>
<dbReference type="PATRIC" id="fig|61647.13.peg.3099"/>
<name>A0A0F0VER6_PLUGE</name>
<proteinExistence type="inferred from homology"/>
<dbReference type="InterPro" id="IPR022820">
    <property type="entry name" value="UPF0758_YicR"/>
</dbReference>
<dbReference type="eggNOG" id="COG2003">
    <property type="taxonomic scope" value="Bacteria"/>
</dbReference>
<dbReference type="Proteomes" id="UP000036196">
    <property type="component" value="Unassembled WGS sequence"/>
</dbReference>
<dbReference type="AlphaFoldDB" id="A0A0F0VER6"/>
<dbReference type="NCBIfam" id="TIGR00608">
    <property type="entry name" value="radc"/>
    <property type="match status" value="1"/>
</dbReference>
<dbReference type="Pfam" id="PF04002">
    <property type="entry name" value="RadC"/>
    <property type="match status" value="1"/>
</dbReference>
<dbReference type="InterPro" id="IPR020891">
    <property type="entry name" value="UPF0758_CS"/>
</dbReference>
<dbReference type="InterPro" id="IPR010994">
    <property type="entry name" value="RuvA_2-like"/>
</dbReference>
<protein>
    <recommendedName>
        <fullName evidence="1">UPF0758 protein ABW06_18600</fullName>
    </recommendedName>
</protein>
<accession>A0A0F0VER6</accession>
<evidence type="ECO:0000256" key="1">
    <source>
        <dbReference type="HAMAP-Rule" id="MF_00018"/>
    </source>
</evidence>
<dbReference type="InterPro" id="IPR037518">
    <property type="entry name" value="MPN"/>
</dbReference>
<dbReference type="InterPro" id="IPR046778">
    <property type="entry name" value="UPF0758_N"/>
</dbReference>
<dbReference type="InterPro" id="IPR001405">
    <property type="entry name" value="UPF0758"/>
</dbReference>
<dbReference type="PANTHER" id="PTHR30471">
    <property type="entry name" value="DNA REPAIR PROTEIN RADC"/>
    <property type="match status" value="1"/>
</dbReference>
<evidence type="ECO:0000313" key="3">
    <source>
        <dbReference type="Proteomes" id="UP000036196"/>
    </source>
</evidence>
<keyword evidence="3" id="KW-1185">Reference proteome</keyword>
<dbReference type="SUPFAM" id="SSF47781">
    <property type="entry name" value="RuvA domain 2-like"/>
    <property type="match status" value="1"/>
</dbReference>
<dbReference type="CDD" id="cd08071">
    <property type="entry name" value="MPN_DUF2466"/>
    <property type="match status" value="1"/>
</dbReference>
<dbReference type="EMBL" id="LDZF01000022">
    <property type="protein sequence ID" value="KMK11981.1"/>
    <property type="molecule type" value="Genomic_DNA"/>
</dbReference>
<sequence length="221" mass="24944">METAQRMLPREKMQHHGIGALSDAELLALFLRTGTRGMDLLTFAERLLQRFGSLRGLLQAPEEELKGVEGIGIAKYAQLKGITELARRSFSLQLLEKDPIRTPDATRDFLHSQFCDEEREIFIVIFLDSQNRVIRHSRMFAGTLSYVEVHPREIVREAIKVNAAALILAHNHPSGSAEPSKADRLVTEKVIKSCDFMEIKVLDHLVIGQGEIVSFAERGWI</sequence>
<dbReference type="Gene3D" id="1.10.150.20">
    <property type="entry name" value="5' to 3' exonuclease, C-terminal subdomain"/>
    <property type="match status" value="1"/>
</dbReference>
<dbReference type="InterPro" id="IPR025657">
    <property type="entry name" value="RadC_JAB"/>
</dbReference>
<dbReference type="NCBIfam" id="NF000642">
    <property type="entry name" value="PRK00024.1"/>
    <property type="match status" value="1"/>
</dbReference>
<comment type="similarity">
    <text evidence="1">Belongs to the UPF0758 family. YicR subfamily.</text>
</comment>
<organism evidence="2 3">
    <name type="scientific">Pluralibacter gergoviae</name>
    <name type="common">Enterobacter gergoviae</name>
    <dbReference type="NCBI Taxonomy" id="61647"/>
    <lineage>
        <taxon>Bacteria</taxon>
        <taxon>Pseudomonadati</taxon>
        <taxon>Pseudomonadota</taxon>
        <taxon>Gammaproteobacteria</taxon>
        <taxon>Enterobacterales</taxon>
        <taxon>Enterobacteriaceae</taxon>
        <taxon>Pluralibacter</taxon>
    </lineage>
</organism>
<comment type="caution">
    <text evidence="2">The sequence shown here is derived from an EMBL/GenBank/DDBJ whole genome shotgun (WGS) entry which is preliminary data.</text>
</comment>
<dbReference type="Pfam" id="PF20582">
    <property type="entry name" value="UPF0758_N"/>
    <property type="match status" value="1"/>
</dbReference>
<gene>
    <name evidence="2" type="ORF">ABW06_18600</name>
</gene>